<keyword evidence="5" id="KW-1185">Reference proteome</keyword>
<dbReference type="GO" id="GO:0016787">
    <property type="term" value="F:hydrolase activity"/>
    <property type="evidence" value="ECO:0007669"/>
    <property type="project" value="UniProtKB-KW"/>
</dbReference>
<accession>A0ABV2CU24</accession>
<dbReference type="InterPro" id="IPR016047">
    <property type="entry name" value="M23ase_b-sheet_dom"/>
</dbReference>
<feature type="domain" description="M23ase beta-sheet core" evidence="3">
    <location>
        <begin position="227"/>
        <end position="321"/>
    </location>
</feature>
<evidence type="ECO:0000256" key="2">
    <source>
        <dbReference type="SAM" id="Phobius"/>
    </source>
</evidence>
<dbReference type="PANTHER" id="PTHR21666:SF289">
    <property type="entry name" value="L-ALA--D-GLU ENDOPEPTIDASE"/>
    <property type="match status" value="1"/>
</dbReference>
<keyword evidence="2" id="KW-0812">Transmembrane</keyword>
<keyword evidence="1" id="KW-0732">Signal</keyword>
<evidence type="ECO:0000259" key="3">
    <source>
        <dbReference type="Pfam" id="PF01551"/>
    </source>
</evidence>
<dbReference type="EC" id="3.4.-.-" evidence="4"/>
<reference evidence="4 5" key="1">
    <citation type="submission" date="2024-07" db="EMBL/GenBank/DDBJ databases">
        <title>Uliginosibacterium paludis KCTC:42655.</title>
        <authorList>
            <person name="Kim M.K."/>
        </authorList>
    </citation>
    <scope>NUCLEOTIDE SEQUENCE [LARGE SCALE GENOMIC DNA]</scope>
    <source>
        <strain evidence="4 5">KCTC 42655</strain>
    </source>
</reference>
<keyword evidence="4" id="KW-0378">Hydrolase</keyword>
<name>A0ABV2CU24_9RHOO</name>
<feature type="transmembrane region" description="Helical" evidence="2">
    <location>
        <begin position="43"/>
        <end position="65"/>
    </location>
</feature>
<organism evidence="4 5">
    <name type="scientific">Uliginosibacterium paludis</name>
    <dbReference type="NCBI Taxonomy" id="1615952"/>
    <lineage>
        <taxon>Bacteria</taxon>
        <taxon>Pseudomonadati</taxon>
        <taxon>Pseudomonadota</taxon>
        <taxon>Betaproteobacteria</taxon>
        <taxon>Rhodocyclales</taxon>
        <taxon>Zoogloeaceae</taxon>
        <taxon>Uliginosibacterium</taxon>
    </lineage>
</organism>
<dbReference type="RefSeq" id="WP_345929229.1">
    <property type="nucleotide sequence ID" value="NZ_JBDIVF010000009.1"/>
</dbReference>
<dbReference type="CDD" id="cd12797">
    <property type="entry name" value="M23_peptidase"/>
    <property type="match status" value="1"/>
</dbReference>
<evidence type="ECO:0000313" key="5">
    <source>
        <dbReference type="Proteomes" id="UP001548590"/>
    </source>
</evidence>
<dbReference type="Pfam" id="PF01551">
    <property type="entry name" value="Peptidase_M23"/>
    <property type="match status" value="1"/>
</dbReference>
<dbReference type="Proteomes" id="UP001548590">
    <property type="component" value="Unassembled WGS sequence"/>
</dbReference>
<sequence length="334" mass="35257">MDFPISSALEASLLIKGEGMAFVIHTTRSVSQSTVRMVTTRQILLASGVACVVLASASFAAGWYIGQDGVAARSSALKDSDPARDRFALDRIGNVAGRLVTLESEARTLLKKLSALEALDSRIESLRGGKKPQSTRQGNDAGGLGGQAFAAQPCLELDSRAEVSPELMGGAEETVACLKKVLERVSAATATRSVSYMSMPIQQPVSGSRLGSSFGNRIDPFNGAIAFHAGLDFQAPVGTEIRAAGGGRVKRAAWANDLGYLIEIEHGNGLMSRYAHTSKMYVKMGDLVAPGQLIALVGSTGRSTGPHLHFEVLHDGKFVNPEQYLEVGSLIPDA</sequence>
<dbReference type="EMBL" id="JBEWLZ010000011">
    <property type="protein sequence ID" value="MET1491406.1"/>
    <property type="molecule type" value="Genomic_DNA"/>
</dbReference>
<proteinExistence type="predicted"/>
<dbReference type="Gene3D" id="2.70.70.10">
    <property type="entry name" value="Glucose Permease (Domain IIA)"/>
    <property type="match status" value="1"/>
</dbReference>
<evidence type="ECO:0000256" key="1">
    <source>
        <dbReference type="ARBA" id="ARBA00022729"/>
    </source>
</evidence>
<dbReference type="InterPro" id="IPR050570">
    <property type="entry name" value="Cell_wall_metabolism_enzyme"/>
</dbReference>
<comment type="caution">
    <text evidence="4">The sequence shown here is derived from an EMBL/GenBank/DDBJ whole genome shotgun (WGS) entry which is preliminary data.</text>
</comment>
<evidence type="ECO:0000313" key="4">
    <source>
        <dbReference type="EMBL" id="MET1491406.1"/>
    </source>
</evidence>
<keyword evidence="2" id="KW-0472">Membrane</keyword>
<keyword evidence="2" id="KW-1133">Transmembrane helix</keyword>
<dbReference type="InterPro" id="IPR011055">
    <property type="entry name" value="Dup_hybrid_motif"/>
</dbReference>
<protein>
    <submittedName>
        <fullName evidence="4">M23 family metallopeptidase</fullName>
        <ecNumber evidence="4">3.4.-.-</ecNumber>
    </submittedName>
</protein>
<dbReference type="PANTHER" id="PTHR21666">
    <property type="entry name" value="PEPTIDASE-RELATED"/>
    <property type="match status" value="1"/>
</dbReference>
<gene>
    <name evidence="4" type="ORF">ABVT11_16325</name>
</gene>
<dbReference type="SUPFAM" id="SSF51261">
    <property type="entry name" value="Duplicated hybrid motif"/>
    <property type="match status" value="1"/>
</dbReference>